<comment type="caution">
    <text evidence="1">The sequence shown here is derived from an EMBL/GenBank/DDBJ whole genome shotgun (WGS) entry which is preliminary data.</text>
</comment>
<accession>A0A3M9N918</accession>
<keyword evidence="2" id="KW-1185">Reference proteome</keyword>
<organism evidence="1 2">
    <name type="scientific">Hanamia caeni</name>
    <dbReference type="NCBI Taxonomy" id="2294116"/>
    <lineage>
        <taxon>Bacteria</taxon>
        <taxon>Pseudomonadati</taxon>
        <taxon>Bacteroidota</taxon>
        <taxon>Chitinophagia</taxon>
        <taxon>Chitinophagales</taxon>
        <taxon>Chitinophagaceae</taxon>
        <taxon>Hanamia</taxon>
    </lineage>
</organism>
<reference evidence="1 2" key="1">
    <citation type="submission" date="2018-11" db="EMBL/GenBank/DDBJ databases">
        <title>Draft genome sequence of Ferruginibacter sp. BO-59.</title>
        <authorList>
            <person name="Im W.T."/>
        </authorList>
    </citation>
    <scope>NUCLEOTIDE SEQUENCE [LARGE SCALE GENOMIC DNA]</scope>
    <source>
        <strain evidence="1 2">BO-59</strain>
    </source>
</reference>
<gene>
    <name evidence="1" type="ORF">EFY79_16185</name>
</gene>
<evidence type="ECO:0000313" key="2">
    <source>
        <dbReference type="Proteomes" id="UP000267223"/>
    </source>
</evidence>
<dbReference type="EMBL" id="RJJR01000014">
    <property type="protein sequence ID" value="RNI34236.1"/>
    <property type="molecule type" value="Genomic_DNA"/>
</dbReference>
<dbReference type="AlphaFoldDB" id="A0A3M9N918"/>
<name>A0A3M9N918_9BACT</name>
<dbReference type="InterPro" id="IPR025345">
    <property type="entry name" value="DUF4249"/>
</dbReference>
<evidence type="ECO:0000313" key="1">
    <source>
        <dbReference type="EMBL" id="RNI34236.1"/>
    </source>
</evidence>
<dbReference type="RefSeq" id="WP_123121777.1">
    <property type="nucleotide sequence ID" value="NZ_RJJR01000014.1"/>
</dbReference>
<dbReference type="Pfam" id="PF14054">
    <property type="entry name" value="DUF4249"/>
    <property type="match status" value="1"/>
</dbReference>
<dbReference type="Proteomes" id="UP000267223">
    <property type="component" value="Unassembled WGS sequence"/>
</dbReference>
<proteinExistence type="predicted"/>
<protein>
    <submittedName>
        <fullName evidence="1">DUF4249 domain-containing protein</fullName>
    </submittedName>
</protein>
<sequence length="374" mass="42182">MKSGISFLLLCFVLAFYRCKDPYYPPVNNKPLNYLVVEGYITSDTVTVIRLTRTRKISKDDTAQKVAETNANVFVEDDHGNAYPLSENSAGTYEMPARILNFSYKYRLNITLANGKNYLSDFVPFEQSPVINGIDWTFKNSGLQVYINTVGRQNESPYYRWVIEGAWEYHTPFVSGLQYDPMSGAVMPRTNDVHICWVSDNSTNVILGSTASAKNNVLHGQLIFFPNHDRRLSVKYSAFVTQYLLDSSAYNFWKAMKSNTEDIGSIFDNQPNQAPGNIHCTTDSTETVVGYIGAGNTAQFRGFIDNSVLPPTWNLSTGCITTFVPGDSAQYYFPYGYVPLYEEYVNRKKGWSSTLTECGDCTYLGTNVKPSFWP</sequence>
<dbReference type="OrthoDB" id="1062680at2"/>